<name>A0A8X6S358_TRICX</name>
<feature type="compositionally biased region" description="Polar residues" evidence="1">
    <location>
        <begin position="58"/>
        <end position="76"/>
    </location>
</feature>
<protein>
    <submittedName>
        <fullName evidence="2">Uncharacterized protein</fullName>
    </submittedName>
</protein>
<proteinExistence type="predicted"/>
<keyword evidence="3" id="KW-1185">Reference proteome</keyword>
<gene>
    <name evidence="2" type="ORF">TNCV_4402431</name>
</gene>
<organism evidence="2 3">
    <name type="scientific">Trichonephila clavipes</name>
    <name type="common">Golden silk orbweaver</name>
    <name type="synonym">Nephila clavipes</name>
    <dbReference type="NCBI Taxonomy" id="2585209"/>
    <lineage>
        <taxon>Eukaryota</taxon>
        <taxon>Metazoa</taxon>
        <taxon>Ecdysozoa</taxon>
        <taxon>Arthropoda</taxon>
        <taxon>Chelicerata</taxon>
        <taxon>Arachnida</taxon>
        <taxon>Araneae</taxon>
        <taxon>Araneomorphae</taxon>
        <taxon>Entelegynae</taxon>
        <taxon>Araneoidea</taxon>
        <taxon>Nephilidae</taxon>
        <taxon>Trichonephila</taxon>
    </lineage>
</organism>
<sequence length="76" mass="8275">MAIPLGKEGKLSELETGWTSRCTPVVGRSLEHHTDETTIYLTFTSGKHHEGSRVSHLPSPSTNLTPHETTYGSTAI</sequence>
<feature type="region of interest" description="Disordered" evidence="1">
    <location>
        <begin position="48"/>
        <end position="76"/>
    </location>
</feature>
<dbReference type="AlphaFoldDB" id="A0A8X6S358"/>
<accession>A0A8X6S358</accession>
<dbReference type="Proteomes" id="UP000887159">
    <property type="component" value="Unassembled WGS sequence"/>
</dbReference>
<dbReference type="EMBL" id="BMAU01021255">
    <property type="protein sequence ID" value="GFY05576.1"/>
    <property type="molecule type" value="Genomic_DNA"/>
</dbReference>
<evidence type="ECO:0000313" key="2">
    <source>
        <dbReference type="EMBL" id="GFY05576.1"/>
    </source>
</evidence>
<evidence type="ECO:0000313" key="3">
    <source>
        <dbReference type="Proteomes" id="UP000887159"/>
    </source>
</evidence>
<comment type="caution">
    <text evidence="2">The sequence shown here is derived from an EMBL/GenBank/DDBJ whole genome shotgun (WGS) entry which is preliminary data.</text>
</comment>
<evidence type="ECO:0000256" key="1">
    <source>
        <dbReference type="SAM" id="MobiDB-lite"/>
    </source>
</evidence>
<reference evidence="2" key="1">
    <citation type="submission" date="2020-08" db="EMBL/GenBank/DDBJ databases">
        <title>Multicomponent nature underlies the extraordinary mechanical properties of spider dragline silk.</title>
        <authorList>
            <person name="Kono N."/>
            <person name="Nakamura H."/>
            <person name="Mori M."/>
            <person name="Yoshida Y."/>
            <person name="Ohtoshi R."/>
            <person name="Malay A.D."/>
            <person name="Moran D.A.P."/>
            <person name="Tomita M."/>
            <person name="Numata K."/>
            <person name="Arakawa K."/>
        </authorList>
    </citation>
    <scope>NUCLEOTIDE SEQUENCE</scope>
</reference>